<accession>A0AAV8P994</accession>
<evidence type="ECO:0000256" key="1">
    <source>
        <dbReference type="RuleBase" id="RU367052"/>
    </source>
</evidence>
<dbReference type="Pfam" id="PF24824">
    <property type="entry name" value="PH_SPT16"/>
    <property type="match status" value="1"/>
</dbReference>
<dbReference type="InterPro" id="IPR056595">
    <property type="entry name" value="Fact-SPT16_PH"/>
</dbReference>
<dbReference type="GO" id="GO:0006260">
    <property type="term" value="P:DNA replication"/>
    <property type="evidence" value="ECO:0007669"/>
    <property type="project" value="UniProtKB-KW"/>
</dbReference>
<feature type="region of interest" description="Disordered" evidence="2">
    <location>
        <begin position="189"/>
        <end position="241"/>
    </location>
</feature>
<organism evidence="4 5">
    <name type="scientific">Ensete ventricosum</name>
    <name type="common">Abyssinian banana</name>
    <name type="synonym">Musa ensete</name>
    <dbReference type="NCBI Taxonomy" id="4639"/>
    <lineage>
        <taxon>Eukaryota</taxon>
        <taxon>Viridiplantae</taxon>
        <taxon>Streptophyta</taxon>
        <taxon>Embryophyta</taxon>
        <taxon>Tracheophyta</taxon>
        <taxon>Spermatophyta</taxon>
        <taxon>Magnoliopsida</taxon>
        <taxon>Liliopsida</taxon>
        <taxon>Zingiberales</taxon>
        <taxon>Musaceae</taxon>
        <taxon>Ensete</taxon>
    </lineage>
</organism>
<feature type="compositionally biased region" description="Acidic residues" evidence="2">
    <location>
        <begin position="227"/>
        <end position="241"/>
    </location>
</feature>
<dbReference type="PANTHER" id="PTHR13980">
    <property type="entry name" value="CDC68 RELATED"/>
    <property type="match status" value="1"/>
</dbReference>
<dbReference type="PANTHER" id="PTHR13980:SF15">
    <property type="entry name" value="FACT COMPLEX SUBUNIT SPT16"/>
    <property type="match status" value="1"/>
</dbReference>
<proteinExistence type="inferred from homology"/>
<feature type="compositionally biased region" description="Acidic residues" evidence="2">
    <location>
        <begin position="196"/>
        <end position="220"/>
    </location>
</feature>
<dbReference type="SMART" id="SM01286">
    <property type="entry name" value="SPT16"/>
    <property type="match status" value="1"/>
</dbReference>
<dbReference type="GO" id="GO:0006281">
    <property type="term" value="P:DNA repair"/>
    <property type="evidence" value="ECO:0007669"/>
    <property type="project" value="UniProtKB-UniRule"/>
</dbReference>
<evidence type="ECO:0000256" key="2">
    <source>
        <dbReference type="SAM" id="MobiDB-lite"/>
    </source>
</evidence>
<keyword evidence="1" id="KW-0805">Transcription regulation</keyword>
<keyword evidence="1" id="KW-0227">DNA damage</keyword>
<feature type="region of interest" description="Disordered" evidence="2">
    <location>
        <begin position="139"/>
        <end position="159"/>
    </location>
</feature>
<dbReference type="Proteomes" id="UP001222027">
    <property type="component" value="Unassembled WGS sequence"/>
</dbReference>
<evidence type="ECO:0000259" key="3">
    <source>
        <dbReference type="SMART" id="SM01286"/>
    </source>
</evidence>
<sequence>MWRHVPFHVSTVKSVTSHLDNRICTIPIMFNVPGTPFSPHDMDSLKFQGTIYLKEITFWPKDPRHSSEVVQLIETLRRHVTSRESERAERAGEIAAVRKPNETNEVSRLVDTSPIWWLCKEAYWHFGGLYATLRPDDYGGSERRSAFDPDEIEEEQHERDWKNRIDMEFQNFVDKEWLDTTELKYYENRLNPNSENTEESDQGYELSDVEPEFASGDEDGDSKSLAENDEDEEESKEDSEE</sequence>
<feature type="domain" description="FACT complex subunit SPT16 middle" evidence="3">
    <location>
        <begin position="3"/>
        <end position="104"/>
    </location>
</feature>
<dbReference type="Gene3D" id="2.30.29.150">
    <property type="match status" value="1"/>
</dbReference>
<dbReference type="GO" id="GO:0006368">
    <property type="term" value="P:transcription elongation by RNA polymerase II"/>
    <property type="evidence" value="ECO:0007669"/>
    <property type="project" value="TreeGrafter"/>
</dbReference>
<evidence type="ECO:0000313" key="4">
    <source>
        <dbReference type="EMBL" id="KAJ8470741.1"/>
    </source>
</evidence>
<comment type="subunit">
    <text evidence="1">Component of the FACT complex.</text>
</comment>
<gene>
    <name evidence="4" type="ORF">OPV22_025084</name>
</gene>
<name>A0AAV8P994_ENSVE</name>
<comment type="subcellular location">
    <subcellularLocation>
        <location evidence="1">Nucleus</location>
    </subcellularLocation>
    <subcellularLocation>
        <location evidence="1">Chromosome</location>
    </subcellularLocation>
</comment>
<comment type="function">
    <text evidence="1">Component of the FACT complex, a general chromatin factor that acts to reorganize nucleosomes. The FACT complex is involved in multiple processes that require DNA as a template such as mRNA elongation, DNA replication and DNA repair. During transcription elongation the FACT complex acts as a histone chaperone that both destabilizes and restores nucleosomal structure. It facilitates the passage of RNA polymerase II and transcription by promoting the dissociation of one histone H2A-H2B dimer from the nucleosome, then subsequently promotes the reestablishment of the nucleosome following the passage of RNA polymerase II.</text>
</comment>
<keyword evidence="1" id="KW-0804">Transcription</keyword>
<keyword evidence="1" id="KW-0235">DNA replication</keyword>
<dbReference type="AlphaFoldDB" id="A0AAV8P994"/>
<keyword evidence="1" id="KW-0234">DNA repair</keyword>
<comment type="similarity">
    <text evidence="1">Belongs to the peptidase M24 family. SPT16 subfamily.</text>
</comment>
<dbReference type="Gene3D" id="2.30.29.210">
    <property type="entry name" value="FACT complex subunit Spt16p/Cdc68p"/>
    <property type="match status" value="1"/>
</dbReference>
<reference evidence="4 5" key="1">
    <citation type="submission" date="2022-12" db="EMBL/GenBank/DDBJ databases">
        <title>Chromosome-scale assembly of the Ensete ventricosum genome.</title>
        <authorList>
            <person name="Dussert Y."/>
            <person name="Stocks J."/>
            <person name="Wendawek A."/>
            <person name="Woldeyes F."/>
            <person name="Nichols R.A."/>
            <person name="Borrell J.S."/>
        </authorList>
    </citation>
    <scope>NUCLEOTIDE SEQUENCE [LARGE SCALE GENOMIC DNA]</scope>
    <source>
        <strain evidence="5">cv. Maze</strain>
        <tissue evidence="4">Seeds</tissue>
    </source>
</reference>
<evidence type="ECO:0000313" key="5">
    <source>
        <dbReference type="Proteomes" id="UP001222027"/>
    </source>
</evidence>
<dbReference type="GO" id="GO:0035101">
    <property type="term" value="C:FACT complex"/>
    <property type="evidence" value="ECO:0007669"/>
    <property type="project" value="UniProtKB-UniRule"/>
</dbReference>
<dbReference type="InterPro" id="IPR040258">
    <property type="entry name" value="Spt16"/>
</dbReference>
<dbReference type="GO" id="GO:0031491">
    <property type="term" value="F:nucleosome binding"/>
    <property type="evidence" value="ECO:0007669"/>
    <property type="project" value="TreeGrafter"/>
</dbReference>
<dbReference type="EMBL" id="JAQQAF010000007">
    <property type="protein sequence ID" value="KAJ8470741.1"/>
    <property type="molecule type" value="Genomic_DNA"/>
</dbReference>
<comment type="caution">
    <text evidence="4">The sequence shown here is derived from an EMBL/GenBank/DDBJ whole genome shotgun (WGS) entry which is preliminary data.</text>
</comment>
<keyword evidence="1" id="KW-0158">Chromosome</keyword>
<keyword evidence="1" id="KW-0539">Nucleus</keyword>
<keyword evidence="5" id="KW-1185">Reference proteome</keyword>
<dbReference type="InterPro" id="IPR013953">
    <property type="entry name" value="FACT_SPT16_M"/>
</dbReference>
<protein>
    <recommendedName>
        <fullName evidence="1">FACT complex subunit</fullName>
    </recommendedName>
</protein>
<dbReference type="Pfam" id="PF08644">
    <property type="entry name" value="SPT16"/>
    <property type="match status" value="1"/>
</dbReference>